<dbReference type="EMBL" id="CM017884">
    <property type="protein sequence ID" value="KAG1366690.1"/>
    <property type="molecule type" value="Genomic_DNA"/>
</dbReference>
<organism evidence="1 2">
    <name type="scientific">Cocos nucifera</name>
    <name type="common">Coconut palm</name>
    <dbReference type="NCBI Taxonomy" id="13894"/>
    <lineage>
        <taxon>Eukaryota</taxon>
        <taxon>Viridiplantae</taxon>
        <taxon>Streptophyta</taxon>
        <taxon>Embryophyta</taxon>
        <taxon>Tracheophyta</taxon>
        <taxon>Spermatophyta</taxon>
        <taxon>Magnoliopsida</taxon>
        <taxon>Liliopsida</taxon>
        <taxon>Arecaceae</taxon>
        <taxon>Arecoideae</taxon>
        <taxon>Cocoseae</taxon>
        <taxon>Attaleinae</taxon>
        <taxon>Cocos</taxon>
    </lineage>
</organism>
<sequence length="324" mass="35483">MADDIGGGGVPKRRACFSFAAYAKAVIDHLRASGVAIVGGLDDSEFAAIKTTYGFDFPPDLRSILREGLPIGSGFPNWRSASPQQLEILLRLPVSGLLHEVSNKGFWCAAWGSRPAGDKSVVAMGILEKAPVLVPIYRQFYIPSVPNLSGNPVFYVRGGDVRSAGLDLADFFQRESGRFLPKGREHSGDGGAPPAPAWAAKEARRVEVWTELAAERERWGVPEKPRGLEGWLGEMGRRLRAGGWGEEEVREMLMMGSGSGGNRTAVRDRESLIWHVRLLSLALLRAGWSPEDVTDSMECARPDDDGRKVTWQVDPIRNDISMEL</sequence>
<evidence type="ECO:0000313" key="1">
    <source>
        <dbReference type="EMBL" id="KAG1366690.1"/>
    </source>
</evidence>
<keyword evidence="2" id="KW-1185">Reference proteome</keyword>
<evidence type="ECO:0000313" key="2">
    <source>
        <dbReference type="Proteomes" id="UP000797356"/>
    </source>
</evidence>
<comment type="caution">
    <text evidence="1">The sequence shown here is derived from an EMBL/GenBank/DDBJ whole genome shotgun (WGS) entry which is preliminary data.</text>
</comment>
<gene>
    <name evidence="1" type="ORF">COCNU_13G004800</name>
</gene>
<accession>A0A8K0NC20</accession>
<reference evidence="1" key="1">
    <citation type="journal article" date="2017" name="Gigascience">
        <title>The genome draft of coconut (Cocos nucifera).</title>
        <authorList>
            <person name="Xiao Y."/>
            <person name="Xu P."/>
            <person name="Fan H."/>
            <person name="Baudouin L."/>
            <person name="Xia W."/>
            <person name="Bocs S."/>
            <person name="Xu J."/>
            <person name="Li Q."/>
            <person name="Guo A."/>
            <person name="Zhou L."/>
            <person name="Li J."/>
            <person name="Wu Y."/>
            <person name="Ma Z."/>
            <person name="Armero A."/>
            <person name="Issali A.E."/>
            <person name="Liu N."/>
            <person name="Peng M."/>
            <person name="Yang Y."/>
        </authorList>
    </citation>
    <scope>NUCLEOTIDE SEQUENCE</scope>
    <source>
        <tissue evidence="1">Spear leaf of Hainan Tall coconut</tissue>
    </source>
</reference>
<dbReference type="OrthoDB" id="1921190at2759"/>
<dbReference type="PANTHER" id="PTHR32011">
    <property type="entry name" value="OS08G0472400 PROTEIN"/>
    <property type="match status" value="1"/>
</dbReference>
<dbReference type="AlphaFoldDB" id="A0A8K0NC20"/>
<name>A0A8K0NC20_COCNU</name>
<dbReference type="PANTHER" id="PTHR32011:SF6">
    <property type="entry name" value="KNR4_SMI1-LIKE DOMAIN-CONTAINING PROTEIN"/>
    <property type="match status" value="1"/>
</dbReference>
<proteinExistence type="predicted"/>
<dbReference type="Proteomes" id="UP000797356">
    <property type="component" value="Chromosome 13"/>
</dbReference>
<protein>
    <submittedName>
        <fullName evidence="1">Uncharacterized protein</fullName>
    </submittedName>
</protein>
<reference evidence="1" key="2">
    <citation type="submission" date="2019-07" db="EMBL/GenBank/DDBJ databases">
        <authorList>
            <person name="Yang Y."/>
            <person name="Bocs S."/>
            <person name="Baudouin L."/>
        </authorList>
    </citation>
    <scope>NUCLEOTIDE SEQUENCE</scope>
    <source>
        <tissue evidence="1">Spear leaf of Hainan Tall coconut</tissue>
    </source>
</reference>